<evidence type="ECO:0000256" key="1">
    <source>
        <dbReference type="ARBA" id="ARBA00006643"/>
    </source>
</evidence>
<feature type="region of interest" description="Disordered" evidence="4">
    <location>
        <begin position="716"/>
        <end position="745"/>
    </location>
</feature>
<reference evidence="6" key="1">
    <citation type="submission" date="2018-02" db="EMBL/GenBank/DDBJ databases">
        <authorList>
            <person name="Cohen D.B."/>
            <person name="Kent A.D."/>
        </authorList>
    </citation>
    <scope>NUCLEOTIDE SEQUENCE</scope>
</reference>
<organism evidence="6">
    <name type="scientific">Fagus sylvatica</name>
    <name type="common">Beechnut</name>
    <dbReference type="NCBI Taxonomy" id="28930"/>
    <lineage>
        <taxon>Eukaryota</taxon>
        <taxon>Viridiplantae</taxon>
        <taxon>Streptophyta</taxon>
        <taxon>Embryophyta</taxon>
        <taxon>Tracheophyta</taxon>
        <taxon>Spermatophyta</taxon>
        <taxon>Magnoliopsida</taxon>
        <taxon>eudicotyledons</taxon>
        <taxon>Gunneridae</taxon>
        <taxon>Pentapetalae</taxon>
        <taxon>rosids</taxon>
        <taxon>fabids</taxon>
        <taxon>Fagales</taxon>
        <taxon>Fagaceae</taxon>
        <taxon>Fagus</taxon>
    </lineage>
</organism>
<dbReference type="InterPro" id="IPR046960">
    <property type="entry name" value="PPR_At4g14850-like_plant"/>
</dbReference>
<dbReference type="Pfam" id="PF20431">
    <property type="entry name" value="E_motif"/>
    <property type="match status" value="1"/>
</dbReference>
<dbReference type="InterPro" id="IPR046848">
    <property type="entry name" value="E_motif"/>
</dbReference>
<dbReference type="Pfam" id="PF13041">
    <property type="entry name" value="PPR_2"/>
    <property type="match status" value="2"/>
</dbReference>
<name>A0A2N9H1X5_FAGSY</name>
<evidence type="ECO:0000313" key="6">
    <source>
        <dbReference type="EMBL" id="SPD05875.1"/>
    </source>
</evidence>
<feature type="domain" description="DYW" evidence="5">
    <location>
        <begin position="593"/>
        <end position="685"/>
    </location>
</feature>
<dbReference type="FunFam" id="1.25.40.10:FF:000681">
    <property type="entry name" value="Pentatricopeptide repeat-containing protein"/>
    <property type="match status" value="1"/>
</dbReference>
<dbReference type="Gene3D" id="1.25.40.10">
    <property type="entry name" value="Tetratricopeptide repeat domain"/>
    <property type="match status" value="5"/>
</dbReference>
<dbReference type="FunFam" id="1.25.40.10:FF:000196">
    <property type="entry name" value="Pentatricopeptide repeat-containing protein At4g14850"/>
    <property type="match status" value="2"/>
</dbReference>
<dbReference type="NCBIfam" id="TIGR00756">
    <property type="entry name" value="PPR"/>
    <property type="match status" value="2"/>
</dbReference>
<sequence>MPFLATNSLAALVQSAVSTRSSLLGRAAHAQMLKTLETPFPSFLSNHLVNMYSKLDLPNSAQLVLSLTPSRCVVTWTALIAGSVQNGHFASALLHFSNMLRERIRPNDFTFPCAFKASASLCMPVVGKQVHAIAVKDGQIRDVFVGCSAFDMYCKTGLRDEARKLFDEMPERNIVTWNAYISNAVLDGQSRNAVDAFIELLRVGGGQPDSITFCAFLNACSDASYLELGRQLHGFVIRIGFEADVSVSNGLIDFYGKCWEVGSSKMVFEGMSRRNDVSWCSLVAAHVQNYEDEKACVVFLQAREEGIEMTDFMLSSVLSASAGLSGLELGRSVHALAVKACVVGSIFVGSAIVDMYGKCGNINDAELAFHEMPERNLITWNAMIGGYAHQGHADMALALLEEMTTSSNEVVPNYVTLVCVLSACSRAGAVKMGMGVFDSMRGRYGIEPGVEHYACVVDLLGRAGMVERAYEFIKEMPIRPTTSVWGALLGACRVYGKPELGKIAADNLFELDPKDSGNHVVLSNLFAATGRWEEATLVRKEMKDVGIKKGVGCSWVSVKNTVHVFQAKDTSHERNLEIQAMLVKLRREMNEAGYVPDTNFALYDLEEEEKISEVWHHSEKIALVYGLIAMPPGVPIRITKNLRICGDCHSAIKFISGIVGREIIVRDNSRFHRFRDGQCSCRDYWAQNGSISGQRIVPQLHLQRFFRYQAAGALPTSTNSFPTPPHREELSTKLPEGPWSSRSPVSDPSYLPRGHHIYFSVSNFNSFLQTLKVMDWKLQVRLRSSK</sequence>
<dbReference type="InterPro" id="IPR011990">
    <property type="entry name" value="TPR-like_helical_dom_sf"/>
</dbReference>
<dbReference type="PANTHER" id="PTHR47926">
    <property type="entry name" value="PENTATRICOPEPTIDE REPEAT-CONTAINING PROTEIN"/>
    <property type="match status" value="1"/>
</dbReference>
<evidence type="ECO:0000259" key="5">
    <source>
        <dbReference type="Pfam" id="PF14432"/>
    </source>
</evidence>
<dbReference type="EMBL" id="OIVN01002713">
    <property type="protein sequence ID" value="SPD05875.1"/>
    <property type="molecule type" value="Genomic_DNA"/>
</dbReference>
<accession>A0A2N9H1X5</accession>
<proteinExistence type="inferred from homology"/>
<dbReference type="PROSITE" id="PS51375">
    <property type="entry name" value="PPR"/>
    <property type="match status" value="3"/>
</dbReference>
<feature type="repeat" description="PPR" evidence="3">
    <location>
        <begin position="72"/>
        <end position="106"/>
    </location>
</feature>
<evidence type="ECO:0000256" key="3">
    <source>
        <dbReference type="PROSITE-ProRule" id="PRU00708"/>
    </source>
</evidence>
<dbReference type="GO" id="GO:0003723">
    <property type="term" value="F:RNA binding"/>
    <property type="evidence" value="ECO:0007669"/>
    <property type="project" value="InterPro"/>
</dbReference>
<keyword evidence="2" id="KW-0677">Repeat</keyword>
<dbReference type="InterPro" id="IPR032867">
    <property type="entry name" value="DYW_dom"/>
</dbReference>
<dbReference type="FunFam" id="1.25.40.10:FF:001211">
    <property type="entry name" value="Pentatricopeptide repeat-containing protein"/>
    <property type="match status" value="1"/>
</dbReference>
<dbReference type="Pfam" id="PF14432">
    <property type="entry name" value="DYW_deaminase"/>
    <property type="match status" value="1"/>
</dbReference>
<gene>
    <name evidence="6" type="ORF">FSB_LOCUS33757</name>
</gene>
<comment type="similarity">
    <text evidence="1">Belongs to the PPR family. PCMP-H subfamily.</text>
</comment>
<evidence type="ECO:0000256" key="2">
    <source>
        <dbReference type="ARBA" id="ARBA00022737"/>
    </source>
</evidence>
<dbReference type="Pfam" id="PF01535">
    <property type="entry name" value="PPR"/>
    <property type="match status" value="2"/>
</dbReference>
<dbReference type="PANTHER" id="PTHR47926:SF398">
    <property type="entry name" value="PENTATRICOPEPTIDE REPEAT-CONTAINING PROTEIN"/>
    <property type="match status" value="1"/>
</dbReference>
<dbReference type="GO" id="GO:0009451">
    <property type="term" value="P:RNA modification"/>
    <property type="evidence" value="ECO:0007669"/>
    <property type="project" value="InterPro"/>
</dbReference>
<feature type="repeat" description="PPR" evidence="3">
    <location>
        <begin position="142"/>
        <end position="176"/>
    </location>
</feature>
<dbReference type="GO" id="GO:0008270">
    <property type="term" value="F:zinc ion binding"/>
    <property type="evidence" value="ECO:0007669"/>
    <property type="project" value="InterPro"/>
</dbReference>
<evidence type="ECO:0000256" key="4">
    <source>
        <dbReference type="SAM" id="MobiDB-lite"/>
    </source>
</evidence>
<dbReference type="AlphaFoldDB" id="A0A2N9H1X5"/>
<feature type="repeat" description="PPR" evidence="3">
    <location>
        <begin position="376"/>
        <end position="410"/>
    </location>
</feature>
<dbReference type="InterPro" id="IPR002885">
    <property type="entry name" value="PPR_rpt"/>
</dbReference>
<protein>
    <recommendedName>
        <fullName evidence="5">DYW domain-containing protein</fullName>
    </recommendedName>
</protein>